<name>A0A291N1V5_SPHYA</name>
<evidence type="ECO:0000256" key="1">
    <source>
        <dbReference type="SAM" id="MobiDB-lite"/>
    </source>
</evidence>
<evidence type="ECO:0000313" key="3">
    <source>
        <dbReference type="Proteomes" id="UP000219422"/>
    </source>
</evidence>
<reference evidence="2 3" key="1">
    <citation type="submission" date="2017-10" db="EMBL/GenBank/DDBJ databases">
        <title>Sphingobium yanoikuyae S72.</title>
        <authorList>
            <person name="Sanchez E."/>
            <person name="Bustos P."/>
            <person name="Mendoza P."/>
            <person name="Guo X."/>
            <person name="Mendoza A."/>
        </authorList>
    </citation>
    <scope>NUCLEOTIDE SEQUENCE [LARGE SCALE GENOMIC DNA]</scope>
    <source>
        <strain evidence="2 3">S72</strain>
    </source>
</reference>
<feature type="region of interest" description="Disordered" evidence="1">
    <location>
        <begin position="1"/>
        <end position="29"/>
    </location>
</feature>
<dbReference type="KEGG" id="sya:A6768_14820"/>
<accession>A0A291N1V5</accession>
<dbReference type="EMBL" id="CP023741">
    <property type="protein sequence ID" value="ATI81128.1"/>
    <property type="molecule type" value="Genomic_DNA"/>
</dbReference>
<sequence length="99" mass="10507">MSRYREGDTPPSGLRPATSPCRGGWSENGQKLTFLIPPQACLGEVAARSADGGEMAQAQRYCPSTAFGGPPPQASLGRIFGPSAPHPILSFPRRRESIP</sequence>
<protein>
    <submittedName>
        <fullName evidence="2">Uncharacterized protein</fullName>
    </submittedName>
</protein>
<feature type="region of interest" description="Disordered" evidence="1">
    <location>
        <begin position="63"/>
        <end position="99"/>
    </location>
</feature>
<dbReference type="AlphaFoldDB" id="A0A291N1V5"/>
<organism evidence="2 3">
    <name type="scientific">Sphingobium yanoikuyae</name>
    <name type="common">Sphingomonas yanoikuyae</name>
    <dbReference type="NCBI Taxonomy" id="13690"/>
    <lineage>
        <taxon>Bacteria</taxon>
        <taxon>Pseudomonadati</taxon>
        <taxon>Pseudomonadota</taxon>
        <taxon>Alphaproteobacteria</taxon>
        <taxon>Sphingomonadales</taxon>
        <taxon>Sphingomonadaceae</taxon>
        <taxon>Sphingobium</taxon>
    </lineage>
</organism>
<proteinExistence type="predicted"/>
<evidence type="ECO:0000313" key="2">
    <source>
        <dbReference type="EMBL" id="ATI81128.1"/>
    </source>
</evidence>
<gene>
    <name evidence="2" type="ORF">A6768_14820</name>
</gene>
<dbReference type="Proteomes" id="UP000219422">
    <property type="component" value="Chromosome"/>
</dbReference>